<name>A0ACB9K267_9ASTR</name>
<comment type="caution">
    <text evidence="1">The sequence shown here is derived from an EMBL/GenBank/DDBJ whole genome shotgun (WGS) entry which is preliminary data.</text>
</comment>
<reference evidence="2" key="1">
    <citation type="journal article" date="2022" name="Mol. Ecol. Resour.">
        <title>The genomes of chicory, endive, great burdock and yacon provide insights into Asteraceae palaeo-polyploidization history and plant inulin production.</title>
        <authorList>
            <person name="Fan W."/>
            <person name="Wang S."/>
            <person name="Wang H."/>
            <person name="Wang A."/>
            <person name="Jiang F."/>
            <person name="Liu H."/>
            <person name="Zhao H."/>
            <person name="Xu D."/>
            <person name="Zhang Y."/>
        </authorList>
    </citation>
    <scope>NUCLEOTIDE SEQUENCE [LARGE SCALE GENOMIC DNA]</scope>
    <source>
        <strain evidence="2">cv. Yunnan</strain>
    </source>
</reference>
<evidence type="ECO:0000313" key="2">
    <source>
        <dbReference type="Proteomes" id="UP001056120"/>
    </source>
</evidence>
<evidence type="ECO:0000313" key="1">
    <source>
        <dbReference type="EMBL" id="KAI3826359.1"/>
    </source>
</evidence>
<reference evidence="1 2" key="2">
    <citation type="journal article" date="2022" name="Mol. Ecol. Resour.">
        <title>The genomes of chicory, endive, great burdock and yacon provide insights into Asteraceae paleo-polyploidization history and plant inulin production.</title>
        <authorList>
            <person name="Fan W."/>
            <person name="Wang S."/>
            <person name="Wang H."/>
            <person name="Wang A."/>
            <person name="Jiang F."/>
            <person name="Liu H."/>
            <person name="Zhao H."/>
            <person name="Xu D."/>
            <person name="Zhang Y."/>
        </authorList>
    </citation>
    <scope>NUCLEOTIDE SEQUENCE [LARGE SCALE GENOMIC DNA]</scope>
    <source>
        <strain evidence="2">cv. Yunnan</strain>
        <tissue evidence="1">Leaves</tissue>
    </source>
</reference>
<keyword evidence="2" id="KW-1185">Reference proteome</keyword>
<protein>
    <submittedName>
        <fullName evidence="1">Uncharacterized protein</fullName>
    </submittedName>
</protein>
<dbReference type="EMBL" id="CM042018">
    <property type="protein sequence ID" value="KAI3826359.1"/>
    <property type="molecule type" value="Genomic_DNA"/>
</dbReference>
<sequence length="67" mass="7997">MLLKSKGVPVRPKSPIRLGRRYSKSISTEILLTVYDREDVRWRIVRFHLLHERFCSLLLIHLVKQVV</sequence>
<organism evidence="1 2">
    <name type="scientific">Smallanthus sonchifolius</name>
    <dbReference type="NCBI Taxonomy" id="185202"/>
    <lineage>
        <taxon>Eukaryota</taxon>
        <taxon>Viridiplantae</taxon>
        <taxon>Streptophyta</taxon>
        <taxon>Embryophyta</taxon>
        <taxon>Tracheophyta</taxon>
        <taxon>Spermatophyta</taxon>
        <taxon>Magnoliopsida</taxon>
        <taxon>eudicotyledons</taxon>
        <taxon>Gunneridae</taxon>
        <taxon>Pentapetalae</taxon>
        <taxon>asterids</taxon>
        <taxon>campanulids</taxon>
        <taxon>Asterales</taxon>
        <taxon>Asteraceae</taxon>
        <taxon>Asteroideae</taxon>
        <taxon>Heliantheae alliance</taxon>
        <taxon>Millerieae</taxon>
        <taxon>Smallanthus</taxon>
    </lineage>
</organism>
<gene>
    <name evidence="1" type="ORF">L1987_00406</name>
</gene>
<proteinExistence type="predicted"/>
<accession>A0ACB9K267</accession>
<dbReference type="Proteomes" id="UP001056120">
    <property type="component" value="Linkage Group LG01"/>
</dbReference>